<keyword evidence="6 12" id="KW-0812">Transmembrane</keyword>
<keyword evidence="9 11" id="KW-0807">Transducer</keyword>
<keyword evidence="3" id="KW-0488">Methylation</keyword>
<dbReference type="GO" id="GO:0005886">
    <property type="term" value="C:plasma membrane"/>
    <property type="evidence" value="ECO:0007669"/>
    <property type="project" value="UniProtKB-SubCell"/>
</dbReference>
<keyword evidence="4" id="KW-0145">Chemotaxis</keyword>
<dbReference type="FunFam" id="1.10.287.950:FF:000001">
    <property type="entry name" value="Methyl-accepting chemotaxis sensory transducer"/>
    <property type="match status" value="1"/>
</dbReference>
<dbReference type="SMART" id="SM00304">
    <property type="entry name" value="HAMP"/>
    <property type="match status" value="1"/>
</dbReference>
<evidence type="ECO:0000313" key="16">
    <source>
        <dbReference type="EMBL" id="AYC32355.1"/>
    </source>
</evidence>
<evidence type="ECO:0000256" key="9">
    <source>
        <dbReference type="ARBA" id="ARBA00023224"/>
    </source>
</evidence>
<evidence type="ECO:0000256" key="4">
    <source>
        <dbReference type="ARBA" id="ARBA00022500"/>
    </source>
</evidence>
<evidence type="ECO:0000256" key="2">
    <source>
        <dbReference type="ARBA" id="ARBA00022475"/>
    </source>
</evidence>
<evidence type="ECO:0000256" key="11">
    <source>
        <dbReference type="PROSITE-ProRule" id="PRU00284"/>
    </source>
</evidence>
<keyword evidence="17" id="KW-1185">Reference proteome</keyword>
<dbReference type="SUPFAM" id="SSF58104">
    <property type="entry name" value="Methyl-accepting chemotaxis protein (MCP) signaling domain"/>
    <property type="match status" value="1"/>
</dbReference>
<evidence type="ECO:0000313" key="17">
    <source>
        <dbReference type="Proteomes" id="UP000265560"/>
    </source>
</evidence>
<dbReference type="OrthoDB" id="8744489at2"/>
<reference evidence="17" key="1">
    <citation type="submission" date="2018-09" db="EMBL/GenBank/DDBJ databases">
        <authorList>
            <person name="Zhu H."/>
        </authorList>
    </citation>
    <scope>NUCLEOTIDE SEQUENCE [LARGE SCALE GENOMIC DNA]</scope>
    <source>
        <strain evidence="17">K2W31S-8</strain>
    </source>
</reference>
<feature type="transmembrane region" description="Helical" evidence="12">
    <location>
        <begin position="304"/>
        <end position="326"/>
    </location>
</feature>
<keyword evidence="8 12" id="KW-0472">Membrane</keyword>
<dbReference type="InterPro" id="IPR003660">
    <property type="entry name" value="HAMP_dom"/>
</dbReference>
<evidence type="ECO:0000259" key="15">
    <source>
        <dbReference type="PROSITE" id="PS50885"/>
    </source>
</evidence>
<dbReference type="PANTHER" id="PTHR32089:SF119">
    <property type="entry name" value="METHYL-ACCEPTING CHEMOTAXIS PROTEIN CTPL"/>
    <property type="match status" value="1"/>
</dbReference>
<evidence type="ECO:0000259" key="14">
    <source>
        <dbReference type="PROSITE" id="PS50192"/>
    </source>
</evidence>
<evidence type="ECO:0000256" key="5">
    <source>
        <dbReference type="ARBA" id="ARBA00022519"/>
    </source>
</evidence>
<dbReference type="Gene3D" id="3.30.450.20">
    <property type="entry name" value="PAS domain"/>
    <property type="match status" value="1"/>
</dbReference>
<keyword evidence="2" id="KW-1003">Cell membrane</keyword>
<dbReference type="EMBL" id="CP032419">
    <property type="protein sequence ID" value="AYC32355.1"/>
    <property type="molecule type" value="Genomic_DNA"/>
</dbReference>
<evidence type="ECO:0000259" key="13">
    <source>
        <dbReference type="PROSITE" id="PS50111"/>
    </source>
</evidence>
<protein>
    <submittedName>
        <fullName evidence="16">Methyl-accepting chemotaxis protein</fullName>
    </submittedName>
</protein>
<dbReference type="Proteomes" id="UP000265560">
    <property type="component" value="Chromosome"/>
</dbReference>
<dbReference type="Gene3D" id="1.10.287.950">
    <property type="entry name" value="Methyl-accepting chemotaxis protein"/>
    <property type="match status" value="1"/>
</dbReference>
<accession>A0A385YZM6</accession>
<dbReference type="PROSITE" id="PS50885">
    <property type="entry name" value="HAMP"/>
    <property type="match status" value="1"/>
</dbReference>
<dbReference type="CDD" id="cd06225">
    <property type="entry name" value="HAMP"/>
    <property type="match status" value="1"/>
</dbReference>
<dbReference type="PROSITE" id="PS50192">
    <property type="entry name" value="T_SNARE"/>
    <property type="match status" value="1"/>
</dbReference>
<dbReference type="InterPro" id="IPR000727">
    <property type="entry name" value="T_SNARE_dom"/>
</dbReference>
<dbReference type="Pfam" id="PF00672">
    <property type="entry name" value="HAMP"/>
    <property type="match status" value="1"/>
</dbReference>
<evidence type="ECO:0000256" key="8">
    <source>
        <dbReference type="ARBA" id="ARBA00023136"/>
    </source>
</evidence>
<dbReference type="SMART" id="SM00283">
    <property type="entry name" value="MA"/>
    <property type="match status" value="1"/>
</dbReference>
<dbReference type="PANTHER" id="PTHR32089">
    <property type="entry name" value="METHYL-ACCEPTING CHEMOTAXIS PROTEIN MCPB"/>
    <property type="match status" value="1"/>
</dbReference>
<comment type="subcellular location">
    <subcellularLocation>
        <location evidence="1">Cell inner membrane</location>
        <topology evidence="1">Multi-pass membrane protein</topology>
    </subcellularLocation>
</comment>
<dbReference type="KEGG" id="pcav:D3880_08175"/>
<comment type="similarity">
    <text evidence="10">Belongs to the methyl-accepting chemotaxis (MCP) protein family.</text>
</comment>
<evidence type="ECO:0000256" key="3">
    <source>
        <dbReference type="ARBA" id="ARBA00022481"/>
    </source>
</evidence>
<evidence type="ECO:0000256" key="6">
    <source>
        <dbReference type="ARBA" id="ARBA00022692"/>
    </source>
</evidence>
<dbReference type="InterPro" id="IPR004089">
    <property type="entry name" value="MCPsignal_dom"/>
</dbReference>
<keyword evidence="7 12" id="KW-1133">Transmembrane helix</keyword>
<dbReference type="PROSITE" id="PS50111">
    <property type="entry name" value="CHEMOTAXIS_TRANSDUC_2"/>
    <property type="match status" value="1"/>
</dbReference>
<dbReference type="Pfam" id="PF00015">
    <property type="entry name" value="MCPsignal"/>
    <property type="match status" value="1"/>
</dbReference>
<gene>
    <name evidence="16" type="ORF">D3880_08175</name>
</gene>
<sequence length="660" mass="69479">MLANLSMKNKLLLTILPLTLLVYLCTVLLVYQSSKASTEDLAEVAAEAIVRQQAAEITAYFDGSLHAARLTADMLAGALVEGQLPDNGAVDRMLESLLHNNPQMSAAWWLPPRAVDSGALLWLRGAAGVQPAPVEQRGAFLGAVGLDVQERESISSPRLLPGTDSTRLVIVLRVPVRLNGRIVGNLGLGLDADQLQQRVAKLRPLGAGLAALTAHDTRLVAHPDPARVGRLEAETEADFLGEHLPTMMDAVQNGKPLNLRFVSPAMGEEVFVLAVPVAIGDTGTPWSFGIALPTTALLGGVKALALKLLLLGGFSVVLLGGVILLLGQALARPLNAVVQAMGQLAAGEADLSSRLPVRGRDELASLANAFNGFLGTMSDLVLEIKETSQGLQGTSEELQRESQASGRGVDAQRDQVSQLAAAMQQMAATVEEVAGNAGLAAQATREGDLAVAQGQATVANLSAAIAEDAKLLEQITLLTEQLDEASQAIGTVVGVIRDIADQTNLLALNAAIESARAGEQGRGFAVVADEVRALARRTHSSTEDVCKSISMIQERTSTVVGMVERSRDTSRANVASAHEASEALHRITRMIGQVRDMSQQIATATEQQSATSEELSRSLVVIADSAESASRSAGQVRQRSQDLQASAGRLSALVSRFKIN</sequence>
<proteinExistence type="inferred from homology"/>
<dbReference type="AlphaFoldDB" id="A0A385YZM6"/>
<feature type="domain" description="T-SNARE coiled-coil homology" evidence="14">
    <location>
        <begin position="574"/>
        <end position="636"/>
    </location>
</feature>
<feature type="domain" description="HAMP" evidence="15">
    <location>
        <begin position="328"/>
        <end position="382"/>
    </location>
</feature>
<evidence type="ECO:0000256" key="7">
    <source>
        <dbReference type="ARBA" id="ARBA00022989"/>
    </source>
</evidence>
<feature type="domain" description="Methyl-accepting transducer" evidence="13">
    <location>
        <begin position="387"/>
        <end position="623"/>
    </location>
</feature>
<evidence type="ECO:0000256" key="10">
    <source>
        <dbReference type="ARBA" id="ARBA00029447"/>
    </source>
</evidence>
<evidence type="ECO:0000256" key="1">
    <source>
        <dbReference type="ARBA" id="ARBA00004429"/>
    </source>
</evidence>
<organism evidence="16 17">
    <name type="scientific">Pseudomonas cavernae</name>
    <dbReference type="NCBI Taxonomy" id="2320867"/>
    <lineage>
        <taxon>Bacteria</taxon>
        <taxon>Pseudomonadati</taxon>
        <taxon>Pseudomonadota</taxon>
        <taxon>Gammaproteobacteria</taxon>
        <taxon>Pseudomonadales</taxon>
        <taxon>Pseudomonadaceae</taxon>
        <taxon>Pseudomonas</taxon>
    </lineage>
</organism>
<evidence type="ECO:0000256" key="12">
    <source>
        <dbReference type="SAM" id="Phobius"/>
    </source>
</evidence>
<keyword evidence="5" id="KW-0997">Cell inner membrane</keyword>
<dbReference type="CDD" id="cd11386">
    <property type="entry name" value="MCP_signal"/>
    <property type="match status" value="1"/>
</dbReference>
<dbReference type="GO" id="GO:0006935">
    <property type="term" value="P:chemotaxis"/>
    <property type="evidence" value="ECO:0007669"/>
    <property type="project" value="UniProtKB-KW"/>
</dbReference>
<dbReference type="GO" id="GO:0007165">
    <property type="term" value="P:signal transduction"/>
    <property type="evidence" value="ECO:0007669"/>
    <property type="project" value="UniProtKB-KW"/>
</dbReference>
<name>A0A385YZM6_9PSED</name>